<sequence length="353" mass="37775">MSTLRRSGVLVLLAALALVVAGCSSSPGAEEHPSSVTTSGDFPVTIEHALGTATIPEKPERVVTLSWMNHDIVAALGVVPVGVPETWGGDEDGFSPWFRAQVEDELGGEMPEILRSSEDGPDYEQILSLRPDVIVAVYSGLTEVQYRRLSEIAPTVAYMDRPFTSGTWQEHTEIIGTILGEQERAEEVIESTERAIAAETARYPNLEGASFLYSLALTEGSAEMAAYITEDARVSLLHEFGMVDSPALAPASEGLDPELFYTGISLEKLSDVEADVVLAWSNSAEETAYTLQHPVFRRWAPIVAGRYYVAEGATLGMATSGPDVLSIPWAIEHGHIEDISAAIDGGAVVGGAE</sequence>
<reference evidence="7 8" key="1">
    <citation type="submission" date="2023-01" db="EMBL/GenBank/DDBJ databases">
        <title>Characterization of estradiol degrading bacteria Microbacterium sp. MZT7 and reveal degrading genes through genome analysis.</title>
        <authorList>
            <person name="Hao P."/>
            <person name="Gao Y."/>
        </authorList>
    </citation>
    <scope>NUCLEOTIDE SEQUENCE [LARGE SCALE GENOMIC DNA]</scope>
    <source>
        <strain evidence="7 8">MZT7</strain>
    </source>
</reference>
<accession>A0ABY3RV94</accession>
<evidence type="ECO:0000256" key="4">
    <source>
        <dbReference type="ARBA" id="ARBA00022729"/>
    </source>
</evidence>
<evidence type="ECO:0000256" key="2">
    <source>
        <dbReference type="ARBA" id="ARBA00008814"/>
    </source>
</evidence>
<dbReference type="SUPFAM" id="SSF53807">
    <property type="entry name" value="Helical backbone' metal receptor"/>
    <property type="match status" value="1"/>
</dbReference>
<dbReference type="CDD" id="cd01146">
    <property type="entry name" value="FhuD"/>
    <property type="match status" value="1"/>
</dbReference>
<name>A0ABY3RV94_9MICO</name>
<proteinExistence type="inferred from homology"/>
<dbReference type="PANTHER" id="PTHR30532:SF24">
    <property type="entry name" value="FERRIC ENTEROBACTIN-BINDING PERIPLASMIC PROTEIN FEPB"/>
    <property type="match status" value="1"/>
</dbReference>
<evidence type="ECO:0000259" key="6">
    <source>
        <dbReference type="PROSITE" id="PS50983"/>
    </source>
</evidence>
<dbReference type="RefSeq" id="WP_231821205.1">
    <property type="nucleotide sequence ID" value="NZ_CP082781.1"/>
</dbReference>
<comment type="similarity">
    <text evidence="2">Belongs to the bacterial solute-binding protein 8 family.</text>
</comment>
<feature type="chain" id="PRO_5046249787" evidence="5">
    <location>
        <begin position="30"/>
        <end position="353"/>
    </location>
</feature>
<evidence type="ECO:0000313" key="8">
    <source>
        <dbReference type="Proteomes" id="UP001199642"/>
    </source>
</evidence>
<protein>
    <submittedName>
        <fullName evidence="7">Iron-siderophore ABC transporter substrate-binding protein</fullName>
    </submittedName>
</protein>
<dbReference type="Proteomes" id="UP001199642">
    <property type="component" value="Chromosome"/>
</dbReference>
<feature type="domain" description="Fe/B12 periplasmic-binding" evidence="6">
    <location>
        <begin position="61"/>
        <end position="347"/>
    </location>
</feature>
<evidence type="ECO:0000313" key="7">
    <source>
        <dbReference type="EMBL" id="UGS27993.1"/>
    </source>
</evidence>
<keyword evidence="8" id="KW-1185">Reference proteome</keyword>
<keyword evidence="3" id="KW-0813">Transport</keyword>
<evidence type="ECO:0000256" key="1">
    <source>
        <dbReference type="ARBA" id="ARBA00004196"/>
    </source>
</evidence>
<dbReference type="InterPro" id="IPR051313">
    <property type="entry name" value="Bact_iron-sidero_bind"/>
</dbReference>
<dbReference type="Pfam" id="PF01497">
    <property type="entry name" value="Peripla_BP_2"/>
    <property type="match status" value="1"/>
</dbReference>
<dbReference type="Gene3D" id="3.40.50.1980">
    <property type="entry name" value="Nitrogenase molybdenum iron protein domain"/>
    <property type="match status" value="2"/>
</dbReference>
<feature type="signal peptide" evidence="5">
    <location>
        <begin position="1"/>
        <end position="29"/>
    </location>
</feature>
<comment type="subcellular location">
    <subcellularLocation>
        <location evidence="1">Cell envelope</location>
    </subcellularLocation>
</comment>
<gene>
    <name evidence="7" type="ORF">K8F61_07470</name>
</gene>
<dbReference type="InterPro" id="IPR002491">
    <property type="entry name" value="ABC_transptr_periplasmic_BD"/>
</dbReference>
<keyword evidence="4 5" id="KW-0732">Signal</keyword>
<evidence type="ECO:0000256" key="3">
    <source>
        <dbReference type="ARBA" id="ARBA00022448"/>
    </source>
</evidence>
<dbReference type="PROSITE" id="PS50983">
    <property type="entry name" value="FE_B12_PBP"/>
    <property type="match status" value="1"/>
</dbReference>
<dbReference type="PANTHER" id="PTHR30532">
    <property type="entry name" value="IRON III DICITRATE-BINDING PERIPLASMIC PROTEIN"/>
    <property type="match status" value="1"/>
</dbReference>
<dbReference type="PROSITE" id="PS51257">
    <property type="entry name" value="PROKAR_LIPOPROTEIN"/>
    <property type="match status" value="1"/>
</dbReference>
<evidence type="ECO:0000256" key="5">
    <source>
        <dbReference type="SAM" id="SignalP"/>
    </source>
</evidence>
<dbReference type="EMBL" id="CP082781">
    <property type="protein sequence ID" value="UGS27993.1"/>
    <property type="molecule type" value="Genomic_DNA"/>
</dbReference>
<organism evidence="7 8">
    <name type="scientific">Microbacterium resistens</name>
    <dbReference type="NCBI Taxonomy" id="156977"/>
    <lineage>
        <taxon>Bacteria</taxon>
        <taxon>Bacillati</taxon>
        <taxon>Actinomycetota</taxon>
        <taxon>Actinomycetes</taxon>
        <taxon>Micrococcales</taxon>
        <taxon>Microbacteriaceae</taxon>
        <taxon>Microbacterium</taxon>
    </lineage>
</organism>